<dbReference type="RefSeq" id="WP_128524274.1">
    <property type="nucleotide sequence ID" value="NZ_CP026118.1"/>
</dbReference>
<reference evidence="1 2" key="1">
    <citation type="submission" date="2018-01" db="EMBL/GenBank/DDBJ databases">
        <title>The whole genome sequencing and assembly of Halobacillus litoralis ERB031 strain.</title>
        <authorList>
            <person name="Lee S.-J."/>
            <person name="Park M.-K."/>
            <person name="Kim J.-Y."/>
            <person name="Lee Y.-J."/>
            <person name="Yi H."/>
            <person name="Bahn Y.-S."/>
            <person name="Kim J.F."/>
            <person name="Lee D.-W."/>
        </authorList>
    </citation>
    <scope>NUCLEOTIDE SEQUENCE [LARGE SCALE GENOMIC DNA]</scope>
    <source>
        <strain evidence="1 2">ERB 031</strain>
    </source>
</reference>
<proteinExistence type="predicted"/>
<dbReference type="InterPro" id="IPR011042">
    <property type="entry name" value="6-blade_b-propeller_TolB-like"/>
</dbReference>
<dbReference type="EMBL" id="CP026118">
    <property type="protein sequence ID" value="QAS52040.1"/>
    <property type="molecule type" value="Genomic_DNA"/>
</dbReference>
<gene>
    <name evidence="1" type="ORF">HLI_07295</name>
</gene>
<sequence>MALKKKNLLFISGVVILFITLYWTGTFADPQTGHTGIGHNPALSPDDQEIAFTYFKNDHGSLYTAPAEGEKQNVSWIRKMGKMTFDQLILQTESR</sequence>
<protein>
    <submittedName>
        <fullName evidence="1">Uncharacterized protein</fullName>
    </submittedName>
</protein>
<name>A0A410MBH8_9BACI</name>
<evidence type="ECO:0000313" key="1">
    <source>
        <dbReference type="EMBL" id="QAS52040.1"/>
    </source>
</evidence>
<accession>A0A410MBH8</accession>
<evidence type="ECO:0000313" key="2">
    <source>
        <dbReference type="Proteomes" id="UP000287756"/>
    </source>
</evidence>
<dbReference type="AlphaFoldDB" id="A0A410MBH8"/>
<dbReference type="KEGG" id="hli:HLI_07295"/>
<organism evidence="1 2">
    <name type="scientific">Halobacillus litoralis</name>
    <dbReference type="NCBI Taxonomy" id="45668"/>
    <lineage>
        <taxon>Bacteria</taxon>
        <taxon>Bacillati</taxon>
        <taxon>Bacillota</taxon>
        <taxon>Bacilli</taxon>
        <taxon>Bacillales</taxon>
        <taxon>Bacillaceae</taxon>
        <taxon>Halobacillus</taxon>
    </lineage>
</organism>
<dbReference type="Proteomes" id="UP000287756">
    <property type="component" value="Chromosome"/>
</dbReference>
<dbReference type="OrthoDB" id="2386786at2"/>
<dbReference type="Gene3D" id="2.120.10.30">
    <property type="entry name" value="TolB, C-terminal domain"/>
    <property type="match status" value="1"/>
</dbReference>